<organism evidence="2 3">
    <name type="scientific">Halodurantibacterium flavum</name>
    <dbReference type="NCBI Taxonomy" id="1382802"/>
    <lineage>
        <taxon>Bacteria</taxon>
        <taxon>Pseudomonadati</taxon>
        <taxon>Pseudomonadota</taxon>
        <taxon>Alphaproteobacteria</taxon>
        <taxon>Rhodobacterales</taxon>
        <taxon>Paracoccaceae</taxon>
        <taxon>Halodurantibacterium</taxon>
    </lineage>
</organism>
<sequence>MSKPKSEAPPAPTHPREGGSYVRLPDGTLTRPQARGQEHPVRPGAAPAPAGKPALKTPLKDD</sequence>
<feature type="region of interest" description="Disordered" evidence="1">
    <location>
        <begin position="1"/>
        <end position="62"/>
    </location>
</feature>
<evidence type="ECO:0000313" key="2">
    <source>
        <dbReference type="EMBL" id="MFD1914115.1"/>
    </source>
</evidence>
<gene>
    <name evidence="2" type="ORF">ACFSGJ_18080</name>
</gene>
<keyword evidence="3" id="KW-1185">Reference proteome</keyword>
<evidence type="ECO:0000313" key="3">
    <source>
        <dbReference type="Proteomes" id="UP001597353"/>
    </source>
</evidence>
<evidence type="ECO:0000256" key="1">
    <source>
        <dbReference type="SAM" id="MobiDB-lite"/>
    </source>
</evidence>
<protein>
    <submittedName>
        <fullName evidence="2">Uncharacterized protein</fullName>
    </submittedName>
</protein>
<reference evidence="3" key="1">
    <citation type="journal article" date="2019" name="Int. J. Syst. Evol. Microbiol.">
        <title>The Global Catalogue of Microorganisms (GCM) 10K type strain sequencing project: providing services to taxonomists for standard genome sequencing and annotation.</title>
        <authorList>
            <consortium name="The Broad Institute Genomics Platform"/>
            <consortium name="The Broad Institute Genome Sequencing Center for Infectious Disease"/>
            <person name="Wu L."/>
            <person name="Ma J."/>
        </authorList>
    </citation>
    <scope>NUCLEOTIDE SEQUENCE [LARGE SCALE GENOMIC DNA]</scope>
    <source>
        <strain evidence="3">CGMCC 4.7242</strain>
    </source>
</reference>
<dbReference type="Proteomes" id="UP001597353">
    <property type="component" value="Unassembled WGS sequence"/>
</dbReference>
<name>A0ABW4S938_9RHOB</name>
<dbReference type="RefSeq" id="WP_390265115.1">
    <property type="nucleotide sequence ID" value="NZ_JBHUGH010000034.1"/>
</dbReference>
<accession>A0ABW4S938</accession>
<feature type="compositionally biased region" description="Low complexity" evidence="1">
    <location>
        <begin position="43"/>
        <end position="62"/>
    </location>
</feature>
<comment type="caution">
    <text evidence="2">The sequence shown here is derived from an EMBL/GenBank/DDBJ whole genome shotgun (WGS) entry which is preliminary data.</text>
</comment>
<proteinExistence type="predicted"/>
<dbReference type="EMBL" id="JBHUGH010000034">
    <property type="protein sequence ID" value="MFD1914115.1"/>
    <property type="molecule type" value="Genomic_DNA"/>
</dbReference>